<proteinExistence type="predicted"/>
<gene>
    <name evidence="3" type="ORF">D6D21_08927</name>
</gene>
<sequence>MQVPQGALPLCLVVTHVVRFHWGAGYPLSCVDRLLQIRCDRKSPCVQCRRADIECVHPGIKPREKRSRVLITPQYEKKIDLIDSRLEEVVGLLRNLLTHVSAPGNTHDDVPVPPPAHPSLVRRALPLNSENAAVVEGSSSLSAHSVFNFDRSSTYSEYSPGYIVSDRGGTTKCRPVRDSRPEEVQTTAHSRCYKFDSRCISLSVIFVSRSISRNLYLPMIVLALTPACSLRKNNALYTLVYAETISKPDWPNYRYIYQNRQMDWHLTEIQAYYAIEFSTASLCWSLASKASALCQTLGYHRTVTSHDRVVTNSKYTRFLFWTTYYLDKSLSLRLGRASTIQDWDVTAIPPSASSTD</sequence>
<comment type="caution">
    <text evidence="3">The sequence shown here is derived from an EMBL/GenBank/DDBJ whole genome shotgun (WGS) entry which is preliminary data.</text>
</comment>
<keyword evidence="1" id="KW-0539">Nucleus</keyword>
<name>A0AB74IMN7_AURPU</name>
<dbReference type="PANTHER" id="PTHR46910">
    <property type="entry name" value="TRANSCRIPTION FACTOR PDR1"/>
    <property type="match status" value="1"/>
</dbReference>
<dbReference type="SMART" id="SM00906">
    <property type="entry name" value="Fungal_trans"/>
    <property type="match status" value="1"/>
</dbReference>
<evidence type="ECO:0000313" key="3">
    <source>
        <dbReference type="EMBL" id="THW35966.1"/>
    </source>
</evidence>
<dbReference type="GO" id="GO:0000981">
    <property type="term" value="F:DNA-binding transcription factor activity, RNA polymerase II-specific"/>
    <property type="evidence" value="ECO:0007669"/>
    <property type="project" value="InterPro"/>
</dbReference>
<dbReference type="CDD" id="cd12148">
    <property type="entry name" value="fungal_TF_MHR"/>
    <property type="match status" value="1"/>
</dbReference>
<dbReference type="GO" id="GO:0003677">
    <property type="term" value="F:DNA binding"/>
    <property type="evidence" value="ECO:0007669"/>
    <property type="project" value="InterPro"/>
</dbReference>
<protein>
    <recommendedName>
        <fullName evidence="2">Xylanolytic transcriptional activator regulatory domain-containing protein</fullName>
    </recommendedName>
</protein>
<dbReference type="Gene3D" id="4.10.240.10">
    <property type="entry name" value="Zn(2)-C6 fungal-type DNA-binding domain"/>
    <property type="match status" value="1"/>
</dbReference>
<dbReference type="InterPro" id="IPR050987">
    <property type="entry name" value="AtrR-like"/>
</dbReference>
<evidence type="ECO:0000256" key="1">
    <source>
        <dbReference type="ARBA" id="ARBA00023242"/>
    </source>
</evidence>
<accession>A0AB74IMN7</accession>
<dbReference type="Pfam" id="PF04082">
    <property type="entry name" value="Fungal_trans"/>
    <property type="match status" value="1"/>
</dbReference>
<dbReference type="EMBL" id="QZAM01000260">
    <property type="protein sequence ID" value="THW35966.1"/>
    <property type="molecule type" value="Genomic_DNA"/>
</dbReference>
<dbReference type="GO" id="GO:0006351">
    <property type="term" value="P:DNA-templated transcription"/>
    <property type="evidence" value="ECO:0007669"/>
    <property type="project" value="InterPro"/>
</dbReference>
<feature type="domain" description="Xylanolytic transcriptional activator regulatory" evidence="2">
    <location>
        <begin position="283"/>
        <end position="356"/>
    </location>
</feature>
<evidence type="ECO:0000313" key="4">
    <source>
        <dbReference type="Proteomes" id="UP000309076"/>
    </source>
</evidence>
<dbReference type="GO" id="GO:0008270">
    <property type="term" value="F:zinc ion binding"/>
    <property type="evidence" value="ECO:0007669"/>
    <property type="project" value="InterPro"/>
</dbReference>
<reference evidence="3 4" key="1">
    <citation type="submission" date="2018-10" db="EMBL/GenBank/DDBJ databases">
        <title>Fifty Aureobasidium pullulans genomes reveal a recombining polyextremotolerant generalist.</title>
        <authorList>
            <person name="Gostincar C."/>
            <person name="Turk M."/>
            <person name="Zajc J."/>
            <person name="Gunde-Cimerman N."/>
        </authorList>
    </citation>
    <scope>NUCLEOTIDE SEQUENCE [LARGE SCALE GENOMIC DNA]</scope>
    <source>
        <strain evidence="3 4">EXF-10796</strain>
    </source>
</reference>
<dbReference type="InterPro" id="IPR007219">
    <property type="entry name" value="XnlR_reg_dom"/>
</dbReference>
<dbReference type="PANTHER" id="PTHR46910:SF5">
    <property type="entry name" value="ZN(II)2CYS6 TRANSCRIPTION FACTOR (EUROFUNG)"/>
    <property type="match status" value="1"/>
</dbReference>
<organism evidence="3 4">
    <name type="scientific">Aureobasidium pullulans</name>
    <name type="common">Black yeast</name>
    <name type="synonym">Pullularia pullulans</name>
    <dbReference type="NCBI Taxonomy" id="5580"/>
    <lineage>
        <taxon>Eukaryota</taxon>
        <taxon>Fungi</taxon>
        <taxon>Dikarya</taxon>
        <taxon>Ascomycota</taxon>
        <taxon>Pezizomycotina</taxon>
        <taxon>Dothideomycetes</taxon>
        <taxon>Dothideomycetidae</taxon>
        <taxon>Dothideales</taxon>
        <taxon>Saccotheciaceae</taxon>
        <taxon>Aureobasidium</taxon>
    </lineage>
</organism>
<dbReference type="InterPro" id="IPR036864">
    <property type="entry name" value="Zn2-C6_fun-type_DNA-bd_sf"/>
</dbReference>
<evidence type="ECO:0000259" key="2">
    <source>
        <dbReference type="SMART" id="SM00906"/>
    </source>
</evidence>
<dbReference type="Proteomes" id="UP000309076">
    <property type="component" value="Unassembled WGS sequence"/>
</dbReference>
<dbReference type="AlphaFoldDB" id="A0AB74IMN7"/>